<evidence type="ECO:0000256" key="2">
    <source>
        <dbReference type="SAM" id="SignalP"/>
    </source>
</evidence>
<evidence type="ECO:0008006" key="5">
    <source>
        <dbReference type="Google" id="ProtNLM"/>
    </source>
</evidence>
<dbReference type="GeneID" id="22912284"/>
<proteinExistence type="predicted"/>
<organism evidence="3 4">
    <name type="scientific">Gregarina niphandrodes</name>
    <name type="common">Septate eugregarine</name>
    <dbReference type="NCBI Taxonomy" id="110365"/>
    <lineage>
        <taxon>Eukaryota</taxon>
        <taxon>Sar</taxon>
        <taxon>Alveolata</taxon>
        <taxon>Apicomplexa</taxon>
        <taxon>Conoidasida</taxon>
        <taxon>Gregarinasina</taxon>
        <taxon>Eugregarinorida</taxon>
        <taxon>Gregarinidae</taxon>
        <taxon>Gregarina</taxon>
    </lineage>
</organism>
<feature type="signal peptide" evidence="2">
    <location>
        <begin position="1"/>
        <end position="28"/>
    </location>
</feature>
<evidence type="ECO:0000313" key="3">
    <source>
        <dbReference type="EMBL" id="EZG68427.1"/>
    </source>
</evidence>
<keyword evidence="2" id="KW-0732">Signal</keyword>
<sequence length="513" mass="58648">MSARHCPVSSNAAVCLLYPLLKFVTVFCGGRDAVPLDDVETVLRQAFNNSKLYGYSPLLHGAFEEEPVYDDSNWEQDLSSRKRAAHDVRRGEVWKGEMGKRELGKGEREVGNVEAFNPRVLKTRALKPRLSRVEFHLPERNDSFADADPEDPSPDDPSPDDPSLDVCEDWSRPLVFVEDMLTPTPARRHLQRVWSDRRPARRHGMALGRKWGRQRRWDWWRRLWRNKSHRAHWIADDVLAFWRQCKRKGYTNDKQLRDAALATTGNRGTGSFMMSVKDIDGLVIVDENGRKARYLEFLDPGYSSLETGYSSLETGYSSPETADRKSLGRRTSSSRGLKPYFLRRFSGKPLAAQVVTDGATRRRLDSWVSPAPEQGSRQENYQGRQLLHVSLSKSKSCIYPKRTHYYAEQYSFEQYSFEQYSFEQYSFELLKITLHLPQTQFAQHLSPPVPHVHFGVHLQSGVHLQAGVFPAAAGEQQHPALLGHPEQHLSLFLQQSQPTQGLGGTQHAQAIFF</sequence>
<dbReference type="AlphaFoldDB" id="A0A023B892"/>
<keyword evidence="4" id="KW-1185">Reference proteome</keyword>
<gene>
    <name evidence="3" type="ORF">GNI_062360</name>
</gene>
<feature type="chain" id="PRO_5001511609" description="Transmembrane protein" evidence="2">
    <location>
        <begin position="29"/>
        <end position="513"/>
    </location>
</feature>
<protein>
    <recommendedName>
        <fullName evidence="5">Transmembrane protein</fullName>
    </recommendedName>
</protein>
<evidence type="ECO:0000313" key="4">
    <source>
        <dbReference type="Proteomes" id="UP000019763"/>
    </source>
</evidence>
<feature type="region of interest" description="Disordered" evidence="1">
    <location>
        <begin position="141"/>
        <end position="164"/>
    </location>
</feature>
<evidence type="ECO:0000256" key="1">
    <source>
        <dbReference type="SAM" id="MobiDB-lite"/>
    </source>
</evidence>
<comment type="caution">
    <text evidence="3">The sequence shown here is derived from an EMBL/GenBank/DDBJ whole genome shotgun (WGS) entry which is preliminary data.</text>
</comment>
<dbReference type="EMBL" id="AFNH02000472">
    <property type="protein sequence ID" value="EZG68427.1"/>
    <property type="molecule type" value="Genomic_DNA"/>
</dbReference>
<dbReference type="Proteomes" id="UP000019763">
    <property type="component" value="Unassembled WGS sequence"/>
</dbReference>
<dbReference type="VEuPathDB" id="CryptoDB:GNI_062360"/>
<feature type="compositionally biased region" description="Acidic residues" evidence="1">
    <location>
        <begin position="145"/>
        <end position="164"/>
    </location>
</feature>
<reference evidence="3" key="1">
    <citation type="submission" date="2013-12" db="EMBL/GenBank/DDBJ databases">
        <authorList>
            <person name="Omoto C.K."/>
            <person name="Sibley D."/>
            <person name="Venepally P."/>
            <person name="Hadjithomas M."/>
            <person name="Karamycheva S."/>
            <person name="Brunk B."/>
            <person name="Roos D."/>
            <person name="Caler E."/>
            <person name="Lorenzi H."/>
        </authorList>
    </citation>
    <scope>NUCLEOTIDE SEQUENCE</scope>
</reference>
<name>A0A023B892_GRENI</name>
<accession>A0A023B892</accession>
<dbReference type="RefSeq" id="XP_011134581.1">
    <property type="nucleotide sequence ID" value="XM_011136279.1"/>
</dbReference>